<dbReference type="NCBIfam" id="TIGR01488">
    <property type="entry name" value="HAD-SF-IB"/>
    <property type="match status" value="1"/>
</dbReference>
<sequence length="218" mass="25310">MNRRAALFDMDRTLLRKHTMTLYVRSQFQEGRASWRDVVQSFYWIARYTFGVLDMEQVAQKAASSLRGVRESVFARYCEDWFDRVVKLHISEEGKKAVARHQEQGDLLAIVTSSHPYWVRPLAHFLRIPYVVTSELEVDQDGCFTGRFLEPLCFGMGKVTKSLHLAKRLNFSLSESTFYSDSLTDLPLLEQVKFPVVVNPDPRLRCLAVARGWISQKW</sequence>
<name>A0A1L6MVB0_9BACT</name>
<dbReference type="GO" id="GO:0016787">
    <property type="term" value="F:hydrolase activity"/>
    <property type="evidence" value="ECO:0007669"/>
    <property type="project" value="UniProtKB-KW"/>
</dbReference>
<evidence type="ECO:0008006" key="6">
    <source>
        <dbReference type="Google" id="ProtNLM"/>
    </source>
</evidence>
<accession>A0A1L6MVB0</accession>
<dbReference type="Gene3D" id="1.20.1440.100">
    <property type="entry name" value="SG protein - dephosphorylation function"/>
    <property type="match status" value="1"/>
</dbReference>
<organism evidence="4 5">
    <name type="scientific">Pajaroellobacter abortibovis</name>
    <dbReference type="NCBI Taxonomy" id="1882918"/>
    <lineage>
        <taxon>Bacteria</taxon>
        <taxon>Pseudomonadati</taxon>
        <taxon>Myxococcota</taxon>
        <taxon>Polyangia</taxon>
        <taxon>Polyangiales</taxon>
        <taxon>Polyangiaceae</taxon>
    </lineage>
</organism>
<dbReference type="PANTHER" id="PTHR43344">
    <property type="entry name" value="PHOSPHOSERINE PHOSPHATASE"/>
    <property type="match status" value="1"/>
</dbReference>
<dbReference type="Pfam" id="PF12710">
    <property type="entry name" value="HAD"/>
    <property type="match status" value="1"/>
</dbReference>
<evidence type="ECO:0000313" key="4">
    <source>
        <dbReference type="EMBL" id="APR99436.1"/>
    </source>
</evidence>
<evidence type="ECO:0000256" key="3">
    <source>
        <dbReference type="ARBA" id="ARBA00022842"/>
    </source>
</evidence>
<dbReference type="NCBIfam" id="TIGR01490">
    <property type="entry name" value="HAD-SF-IB-hyp1"/>
    <property type="match status" value="1"/>
</dbReference>
<evidence type="ECO:0000256" key="1">
    <source>
        <dbReference type="ARBA" id="ARBA00022723"/>
    </source>
</evidence>
<keyword evidence="5" id="KW-1185">Reference proteome</keyword>
<dbReference type="STRING" id="1882918.BCY86_01110"/>
<proteinExistence type="predicted"/>
<keyword evidence="2" id="KW-0378">Hydrolase</keyword>
<dbReference type="InterPro" id="IPR006385">
    <property type="entry name" value="HAD_hydro_SerB1"/>
</dbReference>
<keyword evidence="3" id="KW-0460">Magnesium</keyword>
<dbReference type="Proteomes" id="UP000185544">
    <property type="component" value="Chromosome"/>
</dbReference>
<reference evidence="4 5" key="1">
    <citation type="submission" date="2016-08" db="EMBL/GenBank/DDBJ databases">
        <title>Identification and validation of antigenic proteins from Pajaroellobacter abortibovis using de-novo genome sequence assembly and reverse vaccinology.</title>
        <authorList>
            <person name="Welly B.T."/>
            <person name="Miller M.R."/>
            <person name="Stott J.L."/>
            <person name="Blanchard M.T."/>
            <person name="Islas-Trejo A.D."/>
            <person name="O'Rourke S.M."/>
            <person name="Young A.E."/>
            <person name="Medrano J.F."/>
            <person name="Van Eenennaam A.L."/>
        </authorList>
    </citation>
    <scope>NUCLEOTIDE SEQUENCE [LARGE SCALE GENOMIC DNA]</scope>
    <source>
        <strain evidence="4 5">BTF92-0548A/99-0131</strain>
    </source>
</reference>
<dbReference type="Gene3D" id="3.40.50.1000">
    <property type="entry name" value="HAD superfamily/HAD-like"/>
    <property type="match status" value="1"/>
</dbReference>
<dbReference type="RefSeq" id="WP_075276085.1">
    <property type="nucleotide sequence ID" value="NZ_CP016908.1"/>
</dbReference>
<gene>
    <name evidence="4" type="ORF">BCY86_01110</name>
</gene>
<protein>
    <recommendedName>
        <fullName evidence="6">Haloacid dehalogenase</fullName>
    </recommendedName>
</protein>
<dbReference type="OrthoDB" id="9784466at2"/>
<dbReference type="AlphaFoldDB" id="A0A1L6MVB0"/>
<dbReference type="PANTHER" id="PTHR43344:SF13">
    <property type="entry name" value="PHOSPHATASE RV3661-RELATED"/>
    <property type="match status" value="1"/>
</dbReference>
<dbReference type="InterPro" id="IPR023214">
    <property type="entry name" value="HAD_sf"/>
</dbReference>
<evidence type="ECO:0000313" key="5">
    <source>
        <dbReference type="Proteomes" id="UP000185544"/>
    </source>
</evidence>
<dbReference type="InterPro" id="IPR050582">
    <property type="entry name" value="HAD-like_SerB"/>
</dbReference>
<dbReference type="EMBL" id="CP016908">
    <property type="protein sequence ID" value="APR99436.1"/>
    <property type="molecule type" value="Genomic_DNA"/>
</dbReference>
<dbReference type="KEGG" id="pabo:BCY86_01110"/>
<dbReference type="InterPro" id="IPR036412">
    <property type="entry name" value="HAD-like_sf"/>
</dbReference>
<dbReference type="SUPFAM" id="SSF56784">
    <property type="entry name" value="HAD-like"/>
    <property type="match status" value="1"/>
</dbReference>
<dbReference type="GO" id="GO:0046872">
    <property type="term" value="F:metal ion binding"/>
    <property type="evidence" value="ECO:0007669"/>
    <property type="project" value="UniProtKB-KW"/>
</dbReference>
<evidence type="ECO:0000256" key="2">
    <source>
        <dbReference type="ARBA" id="ARBA00022801"/>
    </source>
</evidence>
<keyword evidence="1" id="KW-0479">Metal-binding</keyword>